<reference evidence="2" key="1">
    <citation type="journal article" date="2015" name="PLoS Genet.">
        <title>The dynamic genome and transcriptome of the human fungal pathogen Blastomyces and close relative Emmonsia.</title>
        <authorList>
            <person name="Munoz J.F."/>
            <person name="Gauthier G.M."/>
            <person name="Desjardins C.A."/>
            <person name="Gallo J.E."/>
            <person name="Holder J."/>
            <person name="Sullivan T.D."/>
            <person name="Marty A.J."/>
            <person name="Carmen J.C."/>
            <person name="Chen Z."/>
            <person name="Ding L."/>
            <person name="Gujja S."/>
            <person name="Magrini V."/>
            <person name="Misas E."/>
            <person name="Mitreva M."/>
            <person name="Priest M."/>
            <person name="Saif S."/>
            <person name="Whiston E.A."/>
            <person name="Young S."/>
            <person name="Zeng Q."/>
            <person name="Goldman W.E."/>
            <person name="Mardis E.R."/>
            <person name="Taylor J.W."/>
            <person name="McEwen J.G."/>
            <person name="Clay O.K."/>
            <person name="Klein B.S."/>
            <person name="Cuomo C.A."/>
        </authorList>
    </citation>
    <scope>NUCLEOTIDE SEQUENCE [LARGE SCALE GENOMIC DNA]</scope>
    <source>
        <strain evidence="2">UAMH 3008</strain>
    </source>
</reference>
<comment type="caution">
    <text evidence="1">The sequence shown here is derived from an EMBL/GenBank/DDBJ whole genome shotgun (WGS) entry which is preliminary data.</text>
</comment>
<organism evidence="1 2">
    <name type="scientific">[Emmonsia] crescens</name>
    <dbReference type="NCBI Taxonomy" id="73230"/>
    <lineage>
        <taxon>Eukaryota</taxon>
        <taxon>Fungi</taxon>
        <taxon>Dikarya</taxon>
        <taxon>Ascomycota</taxon>
        <taxon>Pezizomycotina</taxon>
        <taxon>Eurotiomycetes</taxon>
        <taxon>Eurotiomycetidae</taxon>
        <taxon>Onygenales</taxon>
        <taxon>Ajellomycetaceae</taxon>
        <taxon>Emergomyces</taxon>
    </lineage>
</organism>
<evidence type="ECO:0000313" key="2">
    <source>
        <dbReference type="Proteomes" id="UP000034164"/>
    </source>
</evidence>
<dbReference type="AlphaFoldDB" id="A0A0G2J9B9"/>
<dbReference type="Proteomes" id="UP000034164">
    <property type="component" value="Unassembled WGS sequence"/>
</dbReference>
<dbReference type="EMBL" id="LCZI01000929">
    <property type="protein sequence ID" value="KKZ63711.1"/>
    <property type="molecule type" value="Genomic_DNA"/>
</dbReference>
<name>A0A0G2J9B9_9EURO</name>
<protein>
    <submittedName>
        <fullName evidence="1">Uncharacterized protein</fullName>
    </submittedName>
</protein>
<accession>A0A0G2J9B9</accession>
<evidence type="ECO:0000313" key="1">
    <source>
        <dbReference type="EMBL" id="KKZ63711.1"/>
    </source>
</evidence>
<dbReference type="OrthoDB" id="4177029at2759"/>
<sequence>MPYATHWICGNCNFGPMMISTYPSCINCSHQPCSCCTYDALDSSAPYTERLSPPGNHLTTMDGLRSIDCHYNTYTSPSLPLPGAMKETLGELHAPIVSRATDLYICCACGDGPKVYQNQGRCVNCNHDVCGYCTHVK</sequence>
<dbReference type="VEuPathDB" id="FungiDB:EMCG_02018"/>
<proteinExistence type="predicted"/>
<gene>
    <name evidence="1" type="ORF">EMCG_02018</name>
</gene>